<dbReference type="PANTHER" id="PTHR45947:SF3">
    <property type="entry name" value="SULFOQUINOVOSYL TRANSFERASE SQD2"/>
    <property type="match status" value="1"/>
</dbReference>
<proteinExistence type="predicted"/>
<evidence type="ECO:0000259" key="2">
    <source>
        <dbReference type="Pfam" id="PF13439"/>
    </source>
</evidence>
<dbReference type="SUPFAM" id="SSF53756">
    <property type="entry name" value="UDP-Glycosyltransferase/glycogen phosphorylase"/>
    <property type="match status" value="1"/>
</dbReference>
<evidence type="ECO:0000313" key="4">
    <source>
        <dbReference type="Proteomes" id="UP000230304"/>
    </source>
</evidence>
<organism evidence="3 4">
    <name type="scientific">Candidatus Nealsonbacteria bacterium CG02_land_8_20_14_3_00_40_11</name>
    <dbReference type="NCBI Taxonomy" id="1974700"/>
    <lineage>
        <taxon>Bacteria</taxon>
        <taxon>Candidatus Nealsoniibacteriota</taxon>
    </lineage>
</organism>
<dbReference type="CDD" id="cd03801">
    <property type="entry name" value="GT4_PimA-like"/>
    <property type="match status" value="1"/>
</dbReference>
<dbReference type="EMBL" id="PEUA01000057">
    <property type="protein sequence ID" value="PIV42104.1"/>
    <property type="molecule type" value="Genomic_DNA"/>
</dbReference>
<dbReference type="InterPro" id="IPR050194">
    <property type="entry name" value="Glycosyltransferase_grp1"/>
</dbReference>
<protein>
    <recommendedName>
        <fullName evidence="5">Glycosyltransferase family 1 protein</fullName>
    </recommendedName>
</protein>
<dbReference type="InterPro" id="IPR001296">
    <property type="entry name" value="Glyco_trans_1"/>
</dbReference>
<dbReference type="Gene3D" id="3.40.50.2000">
    <property type="entry name" value="Glycogen Phosphorylase B"/>
    <property type="match status" value="2"/>
</dbReference>
<sequence length="429" mass="49726">MKIGLISFHSFYKPGGVKRHILGLYGEFKKRRIETKIIVPRRNWRENYGKDVILLGTSFPINFGGTQSDFDINFNPLSIERTLKKEKFDILHLHNFGFPSVLQILASPFTSHTLNILTFHSNIEGSKFLKRFPGLLYLLNKICQWKIDGIIGVAPLNLKYFKNFKGPKRIIPNGIDLEEFNPKIPKLKKFSVGKINILFIGRIEERKGLIYLLKAFKILTKKFSNTELPSNININMEARWKKRTKSSSPLRLIIVGEGELKKDCENYVKENNLKEVYFEGKKTGKELVSYYTSCDIFCSPAIFGESFGIVLLEAMACGKPVVAFANDGYREFLKDKKGEKFLAKPRNFRELAQKLEILIKNPKLRKEMGEWGIGQAKKYSWPKIADRILDFYQFCQKQKEKRPQKLLFLKAILNKVDAVLQKDILDWLR</sequence>
<evidence type="ECO:0000313" key="3">
    <source>
        <dbReference type="EMBL" id="PIV42104.1"/>
    </source>
</evidence>
<reference evidence="4" key="1">
    <citation type="submission" date="2017-09" db="EMBL/GenBank/DDBJ databases">
        <title>Depth-based differentiation of microbial function through sediment-hosted aquifers and enrichment of novel symbionts in the deep terrestrial subsurface.</title>
        <authorList>
            <person name="Probst A.J."/>
            <person name="Ladd B."/>
            <person name="Jarett J.K."/>
            <person name="Geller-Mcgrath D.E."/>
            <person name="Sieber C.M.K."/>
            <person name="Emerson J.B."/>
            <person name="Anantharaman K."/>
            <person name="Thomas B.C."/>
            <person name="Malmstrom R."/>
            <person name="Stieglmeier M."/>
            <person name="Klingl A."/>
            <person name="Woyke T."/>
            <person name="Ryan C.M."/>
            <person name="Banfield J.F."/>
        </authorList>
    </citation>
    <scope>NUCLEOTIDE SEQUENCE [LARGE SCALE GENOMIC DNA]</scope>
</reference>
<feature type="domain" description="Glycosyl transferase family 1" evidence="1">
    <location>
        <begin position="189"/>
        <end position="370"/>
    </location>
</feature>
<dbReference type="GO" id="GO:0016757">
    <property type="term" value="F:glycosyltransferase activity"/>
    <property type="evidence" value="ECO:0007669"/>
    <property type="project" value="InterPro"/>
</dbReference>
<gene>
    <name evidence="3" type="ORF">COS26_02585</name>
</gene>
<accession>A0A2M7D7G5</accession>
<feature type="domain" description="Glycosyltransferase subfamily 4-like N-terminal" evidence="2">
    <location>
        <begin position="14"/>
        <end position="179"/>
    </location>
</feature>
<evidence type="ECO:0008006" key="5">
    <source>
        <dbReference type="Google" id="ProtNLM"/>
    </source>
</evidence>
<evidence type="ECO:0000259" key="1">
    <source>
        <dbReference type="Pfam" id="PF00534"/>
    </source>
</evidence>
<dbReference type="PANTHER" id="PTHR45947">
    <property type="entry name" value="SULFOQUINOVOSYL TRANSFERASE SQD2"/>
    <property type="match status" value="1"/>
</dbReference>
<dbReference type="Pfam" id="PF00534">
    <property type="entry name" value="Glycos_transf_1"/>
    <property type="match status" value="1"/>
</dbReference>
<dbReference type="Pfam" id="PF13439">
    <property type="entry name" value="Glyco_transf_4"/>
    <property type="match status" value="1"/>
</dbReference>
<dbReference type="Proteomes" id="UP000230304">
    <property type="component" value="Unassembled WGS sequence"/>
</dbReference>
<dbReference type="InterPro" id="IPR028098">
    <property type="entry name" value="Glyco_trans_4-like_N"/>
</dbReference>
<comment type="caution">
    <text evidence="3">The sequence shown here is derived from an EMBL/GenBank/DDBJ whole genome shotgun (WGS) entry which is preliminary data.</text>
</comment>
<name>A0A2M7D7G5_9BACT</name>
<dbReference type="AlphaFoldDB" id="A0A2M7D7G5"/>